<dbReference type="PROSITE" id="PS50283">
    <property type="entry name" value="NA_SOLUT_SYMP_3"/>
    <property type="match status" value="1"/>
</dbReference>
<reference evidence="2" key="1">
    <citation type="submission" date="2020-04" db="EMBL/GenBank/DDBJ databases">
        <title>Peptoniphilus sp. nov. isolated from swine feces.</title>
        <authorList>
            <person name="Ryu S.W."/>
        </authorList>
    </citation>
    <scope>NUCLEOTIDE SEQUENCE [LARGE SCALE GENOMIC DNA]</scope>
    <source>
        <strain evidence="2">AGMB00490</strain>
    </source>
</reference>
<protein>
    <submittedName>
        <fullName evidence="2">Uncharacterized protein</fullName>
    </submittedName>
</protein>
<dbReference type="EMBL" id="JABDSR010000010">
    <property type="protein sequence ID" value="NMW85679.1"/>
    <property type="molecule type" value="Genomic_DNA"/>
</dbReference>
<dbReference type="InterPro" id="IPR038728">
    <property type="entry name" value="YkvI-like"/>
</dbReference>
<feature type="transmembrane region" description="Helical" evidence="1">
    <location>
        <begin position="43"/>
        <end position="63"/>
    </location>
</feature>
<feature type="transmembrane region" description="Helical" evidence="1">
    <location>
        <begin position="12"/>
        <end position="37"/>
    </location>
</feature>
<feature type="transmembrane region" description="Helical" evidence="1">
    <location>
        <begin position="122"/>
        <end position="143"/>
    </location>
</feature>
<evidence type="ECO:0000313" key="3">
    <source>
        <dbReference type="Proteomes" id="UP000568273"/>
    </source>
</evidence>
<organism evidence="2 3">
    <name type="scientific">Peptoniphilus faecalis</name>
    <dbReference type="NCBI Taxonomy" id="2731255"/>
    <lineage>
        <taxon>Bacteria</taxon>
        <taxon>Bacillati</taxon>
        <taxon>Bacillota</taxon>
        <taxon>Tissierellia</taxon>
        <taxon>Tissierellales</taxon>
        <taxon>Peptoniphilaceae</taxon>
        <taxon>Peptoniphilus</taxon>
    </lineage>
</organism>
<feature type="transmembrane region" description="Helical" evidence="1">
    <location>
        <begin position="315"/>
        <end position="334"/>
    </location>
</feature>
<evidence type="ECO:0000313" key="2">
    <source>
        <dbReference type="EMBL" id="NMW85679.1"/>
    </source>
</evidence>
<accession>A0A848RJT2</accession>
<dbReference type="GO" id="GO:0016020">
    <property type="term" value="C:membrane"/>
    <property type="evidence" value="ECO:0007669"/>
    <property type="project" value="InterPro"/>
</dbReference>
<comment type="caution">
    <text evidence="2">The sequence shown here is derived from an EMBL/GenBank/DDBJ whole genome shotgun (WGS) entry which is preliminary data.</text>
</comment>
<dbReference type="AlphaFoldDB" id="A0A848RJT2"/>
<dbReference type="Proteomes" id="UP000568273">
    <property type="component" value="Unassembled WGS sequence"/>
</dbReference>
<evidence type="ECO:0000256" key="1">
    <source>
        <dbReference type="SAM" id="Phobius"/>
    </source>
</evidence>
<feature type="transmembrane region" description="Helical" evidence="1">
    <location>
        <begin position="96"/>
        <end position="116"/>
    </location>
</feature>
<keyword evidence="1" id="KW-1133">Transmembrane helix</keyword>
<keyword evidence="1" id="KW-0812">Transmembrane</keyword>
<dbReference type="PANTHER" id="PTHR37814:SF1">
    <property type="entry name" value="MEMBRANE PROTEIN"/>
    <property type="match status" value="1"/>
</dbReference>
<feature type="transmembrane region" description="Helical" evidence="1">
    <location>
        <begin position="194"/>
        <end position="216"/>
    </location>
</feature>
<name>A0A848RJT2_9FIRM</name>
<dbReference type="InterPro" id="IPR001734">
    <property type="entry name" value="Na/solute_symporter"/>
</dbReference>
<dbReference type="GO" id="GO:0022857">
    <property type="term" value="F:transmembrane transporter activity"/>
    <property type="evidence" value="ECO:0007669"/>
    <property type="project" value="InterPro"/>
</dbReference>
<feature type="transmembrane region" description="Helical" evidence="1">
    <location>
        <begin position="274"/>
        <end position="295"/>
    </location>
</feature>
<proteinExistence type="predicted"/>
<gene>
    <name evidence="2" type="ORF">HKO22_08015</name>
</gene>
<feature type="transmembrane region" description="Helical" evidence="1">
    <location>
        <begin position="155"/>
        <end position="174"/>
    </location>
</feature>
<dbReference type="RefSeq" id="WP_169969874.1">
    <property type="nucleotide sequence ID" value="NZ_JABDSR010000010.1"/>
</dbReference>
<sequence length="374" mass="41549">MNEELRFRDKFGIASTHFGGLLGAGTASGVSIAGFFITKGGWMSIFFPWVTIILMFVIYYFGLQVARMKNFEKYNEVLSFAYGDFKKYFTLLGELAVIYNLMFSLALAFSGGGVLLNQFIGTPVLFGVIIISVVCIFISFYGLDFLNKIQSIMTFGMLAILFLTYIPALIKGFPNLIEIVKSGWMPKGANFGRGFYWAFADTASFASFLAIYMLNVKKFNNDKDLKSTLTLGALMCSTALWLPALVLLSYTEAVSQEIPTLYIMQNVISFKGTTVAYALLLMLAFISTGASCLTAVSDRFSVFVPKSINNNNLKILTVCIFVSVISIFIAQSGIRNVFNLFTPIGNILSLTLLAIPLLFILPFKYFRCKKQKTL</sequence>
<dbReference type="Gene3D" id="1.10.4160.10">
    <property type="entry name" value="Hydantoin permease"/>
    <property type="match status" value="1"/>
</dbReference>
<feature type="transmembrane region" description="Helical" evidence="1">
    <location>
        <begin position="340"/>
        <end position="363"/>
    </location>
</feature>
<keyword evidence="1" id="KW-0472">Membrane</keyword>
<keyword evidence="3" id="KW-1185">Reference proteome</keyword>
<feature type="transmembrane region" description="Helical" evidence="1">
    <location>
        <begin position="228"/>
        <end position="250"/>
    </location>
</feature>
<dbReference type="PANTHER" id="PTHR37814">
    <property type="entry name" value="CONSERVED MEMBRANE PROTEIN"/>
    <property type="match status" value="1"/>
</dbReference>